<gene>
    <name evidence="2" type="ordered locus">P9303_09361</name>
</gene>
<feature type="transmembrane region" description="Helical" evidence="1">
    <location>
        <begin position="44"/>
        <end position="66"/>
    </location>
</feature>
<sequence>MADTTLWAELLAFGTGLALSPIHLGVLLLLLLGPKPIQRGSWFVTGWIVTTLVTVILLLTVGHSLVLDMTQGSHHRTALDLLGGGALISLGLKELLRSFAAGEEQPAWTHTIERFINLPLPLLIAVGALTELISPDDLFLFAKTSAVVLAASLPSWQEIVGLVFFTFGSSLLLLIPLVAVIIGRERVIPLLQSGKQILFAKGDLIVGGVSFALGAYLGWQGISGLTIVI</sequence>
<evidence type="ECO:0000313" key="2">
    <source>
        <dbReference type="EMBL" id="ABM77687.1"/>
    </source>
</evidence>
<feature type="transmembrane region" description="Helical" evidence="1">
    <location>
        <begin position="204"/>
        <end position="222"/>
    </location>
</feature>
<evidence type="ECO:0000256" key="1">
    <source>
        <dbReference type="SAM" id="Phobius"/>
    </source>
</evidence>
<feature type="transmembrane region" description="Helical" evidence="1">
    <location>
        <begin position="6"/>
        <end position="32"/>
    </location>
</feature>
<dbReference type="AlphaFoldDB" id="A2C877"/>
<dbReference type="BioCyc" id="PMAR59922:G1G80-847-MONOMER"/>
<keyword evidence="1" id="KW-0472">Membrane</keyword>
<keyword evidence="1 2" id="KW-0812">Transmembrane</keyword>
<name>A2C877_PROM3</name>
<dbReference type="KEGG" id="pmf:P9303_09361"/>
<dbReference type="EMBL" id="CP000554">
    <property type="protein sequence ID" value="ABM77687.1"/>
    <property type="molecule type" value="Genomic_DNA"/>
</dbReference>
<dbReference type="Pfam" id="PF11139">
    <property type="entry name" value="SfLAP"/>
    <property type="match status" value="1"/>
</dbReference>
<dbReference type="RefSeq" id="WP_011825593.1">
    <property type="nucleotide sequence ID" value="NC_008820.1"/>
</dbReference>
<reference evidence="2 3" key="1">
    <citation type="journal article" date="2007" name="PLoS Genet.">
        <title>Patterns and implications of gene gain and loss in the evolution of Prochlorococcus.</title>
        <authorList>
            <person name="Kettler G.C."/>
            <person name="Martiny A.C."/>
            <person name="Huang K."/>
            <person name="Zucker J."/>
            <person name="Coleman M.L."/>
            <person name="Rodrigue S."/>
            <person name="Chen F."/>
            <person name="Lapidus A."/>
            <person name="Ferriera S."/>
            <person name="Johnson J."/>
            <person name="Steglich C."/>
            <person name="Church G.M."/>
            <person name="Richardson P."/>
            <person name="Chisholm S.W."/>
        </authorList>
    </citation>
    <scope>NUCLEOTIDE SEQUENCE [LARGE SCALE GENOMIC DNA]</scope>
    <source>
        <strain evidence="2 3">MIT 9303</strain>
    </source>
</reference>
<dbReference type="STRING" id="59922.P9303_09361"/>
<dbReference type="Proteomes" id="UP000002274">
    <property type="component" value="Chromosome"/>
</dbReference>
<keyword evidence="1" id="KW-1133">Transmembrane helix</keyword>
<protein>
    <submittedName>
        <fullName evidence="2">Possible Cytochrome C biogenesis protein transmembrane region protein</fullName>
    </submittedName>
</protein>
<dbReference type="HOGENOM" id="CLU_105404_0_0_3"/>
<organism evidence="2 3">
    <name type="scientific">Prochlorococcus marinus (strain MIT 9303)</name>
    <dbReference type="NCBI Taxonomy" id="59922"/>
    <lineage>
        <taxon>Bacteria</taxon>
        <taxon>Bacillati</taxon>
        <taxon>Cyanobacteriota</taxon>
        <taxon>Cyanophyceae</taxon>
        <taxon>Synechococcales</taxon>
        <taxon>Prochlorococcaceae</taxon>
        <taxon>Prochlorococcus</taxon>
    </lineage>
</organism>
<accession>A2C877</accession>
<proteinExistence type="predicted"/>
<dbReference type="InterPro" id="IPR021315">
    <property type="entry name" value="Gap/Sap"/>
</dbReference>
<feature type="transmembrane region" description="Helical" evidence="1">
    <location>
        <begin position="159"/>
        <end position="183"/>
    </location>
</feature>
<evidence type="ECO:0000313" key="3">
    <source>
        <dbReference type="Proteomes" id="UP000002274"/>
    </source>
</evidence>